<evidence type="ECO:0000256" key="1">
    <source>
        <dbReference type="SAM" id="MobiDB-lite"/>
    </source>
</evidence>
<gene>
    <name evidence="2" type="ORF">ERS007703_05251</name>
</gene>
<proteinExistence type="predicted"/>
<accession>A0A0U0TCS3</accession>
<feature type="region of interest" description="Disordered" evidence="1">
    <location>
        <begin position="1"/>
        <end position="58"/>
    </location>
</feature>
<dbReference type="EMBL" id="CSAE01001266">
    <property type="protein sequence ID" value="COX45354.1"/>
    <property type="molecule type" value="Genomic_DNA"/>
</dbReference>
<evidence type="ECO:0000313" key="3">
    <source>
        <dbReference type="Proteomes" id="UP000038802"/>
    </source>
</evidence>
<name>A0A0U0TCS3_MYCTX</name>
<protein>
    <submittedName>
        <fullName evidence="2">Uncharacterized protein</fullName>
    </submittedName>
</protein>
<dbReference type="AlphaFoldDB" id="A0A0U0TCS3"/>
<evidence type="ECO:0000313" key="2">
    <source>
        <dbReference type="EMBL" id="COX45354.1"/>
    </source>
</evidence>
<feature type="compositionally biased region" description="Low complexity" evidence="1">
    <location>
        <begin position="11"/>
        <end position="44"/>
    </location>
</feature>
<dbReference type="Proteomes" id="UP000038802">
    <property type="component" value="Unassembled WGS sequence"/>
</dbReference>
<sequence length="58" mass="5824">MPAAANPAQMRRIAAAATSTATSRSVTPGSASSTSSPPAPSTRVNRPGRSRSAISRTI</sequence>
<organism evidence="2 3">
    <name type="scientific">Mycobacterium tuberculosis</name>
    <dbReference type="NCBI Taxonomy" id="1773"/>
    <lineage>
        <taxon>Bacteria</taxon>
        <taxon>Bacillati</taxon>
        <taxon>Actinomycetota</taxon>
        <taxon>Actinomycetes</taxon>
        <taxon>Mycobacteriales</taxon>
        <taxon>Mycobacteriaceae</taxon>
        <taxon>Mycobacterium</taxon>
        <taxon>Mycobacterium tuberculosis complex</taxon>
    </lineage>
</organism>
<reference evidence="3" key="1">
    <citation type="submission" date="2015-03" db="EMBL/GenBank/DDBJ databases">
        <authorList>
            <consortium name="Pathogen Informatics"/>
        </authorList>
    </citation>
    <scope>NUCLEOTIDE SEQUENCE [LARGE SCALE GENOMIC DNA]</scope>
    <source>
        <strain evidence="3">K00500041</strain>
    </source>
</reference>